<dbReference type="GO" id="GO:0000731">
    <property type="term" value="P:DNA synthesis involved in DNA repair"/>
    <property type="evidence" value="ECO:0007669"/>
    <property type="project" value="TreeGrafter"/>
</dbReference>
<dbReference type="Gene3D" id="3.40.50.300">
    <property type="entry name" value="P-loop containing nucleotide triphosphate hydrolases"/>
    <property type="match status" value="1"/>
</dbReference>
<evidence type="ECO:0000313" key="8">
    <source>
        <dbReference type="EMBL" id="MBT2989611.1"/>
    </source>
</evidence>
<dbReference type="HAMAP" id="MF_00365">
    <property type="entry name" value="RecF"/>
    <property type="match status" value="1"/>
</dbReference>
<feature type="binding site" evidence="6">
    <location>
        <begin position="30"/>
        <end position="37"/>
    </location>
    <ligand>
        <name>ATP</name>
        <dbReference type="ChEBI" id="CHEBI:30616"/>
    </ligand>
</feature>
<dbReference type="GO" id="GO:0003697">
    <property type="term" value="F:single-stranded DNA binding"/>
    <property type="evidence" value="ECO:0007669"/>
    <property type="project" value="UniProtKB-UniRule"/>
</dbReference>
<keyword evidence="4 6" id="KW-0067">ATP-binding</keyword>
<comment type="similarity">
    <text evidence="6">Belongs to the RecF family.</text>
</comment>
<keyword evidence="1 6" id="KW-0963">Cytoplasm</keyword>
<sequence length="357" mass="40803">MYIDYLSIENLRNIRSAELSPNRNLNLIVGNNGAGKTTLLESIYLLARARSFRQTARGRLINDEAEQMNLFARLESSAKAKHQIGLQQHSTKTMIRKDGENLKKLSLLAKALPLTIITPNIQRIVEEDPKHRRRLINWGMFHVEHEYGDLANRYKKALLQRNNALKGSTEQLKVWDRQLVALGTDIHQRMVDYTTLWNKSVNELVASLQLIKPITLEVKQGWKDEMSLSEALVRNFQLDKERGFTSCGPHRSDLKIVQDGNSIKNQFSRGEVKIAAVLMILAQTLITQIRTGECPVLLVDDLHAEIDTERYESLLSMITRQDLQSFITTLSIERSIHPVSDNDFSVFHVEHGCVVRN</sequence>
<evidence type="ECO:0000256" key="2">
    <source>
        <dbReference type="ARBA" id="ARBA00022705"/>
    </source>
</evidence>
<dbReference type="GO" id="GO:0006302">
    <property type="term" value="P:double-strand break repair"/>
    <property type="evidence" value="ECO:0007669"/>
    <property type="project" value="TreeGrafter"/>
</dbReference>
<dbReference type="Pfam" id="PF02463">
    <property type="entry name" value="SMC_N"/>
    <property type="match status" value="1"/>
</dbReference>
<accession>A0A944QVP8</accession>
<dbReference type="InterPro" id="IPR001238">
    <property type="entry name" value="DNA-binding_RecF"/>
</dbReference>
<comment type="caution">
    <text evidence="8">The sequence shown here is derived from an EMBL/GenBank/DDBJ whole genome shotgun (WGS) entry which is preliminary data.</text>
</comment>
<dbReference type="GO" id="GO:0005524">
    <property type="term" value="F:ATP binding"/>
    <property type="evidence" value="ECO:0007669"/>
    <property type="project" value="UniProtKB-UniRule"/>
</dbReference>
<keyword evidence="2 6" id="KW-0235">DNA replication</keyword>
<organism evidence="8 9">
    <name type="scientific">Candidatus Thiodiazotropha taylori</name>
    <dbReference type="NCBI Taxonomy" id="2792791"/>
    <lineage>
        <taxon>Bacteria</taxon>
        <taxon>Pseudomonadati</taxon>
        <taxon>Pseudomonadota</taxon>
        <taxon>Gammaproteobacteria</taxon>
        <taxon>Chromatiales</taxon>
        <taxon>Sedimenticolaceae</taxon>
        <taxon>Candidatus Thiodiazotropha</taxon>
    </lineage>
</organism>
<protein>
    <recommendedName>
        <fullName evidence="6">DNA replication and repair protein RecF</fullName>
    </recommendedName>
</protein>
<dbReference type="InterPro" id="IPR042174">
    <property type="entry name" value="RecF_2"/>
</dbReference>
<name>A0A944QVP8_9GAMM</name>
<dbReference type="GO" id="GO:0005737">
    <property type="term" value="C:cytoplasm"/>
    <property type="evidence" value="ECO:0007669"/>
    <property type="project" value="UniProtKB-SubCell"/>
</dbReference>
<evidence type="ECO:0000313" key="9">
    <source>
        <dbReference type="Proteomes" id="UP000770889"/>
    </source>
</evidence>
<dbReference type="NCBIfam" id="TIGR00611">
    <property type="entry name" value="recf"/>
    <property type="match status" value="1"/>
</dbReference>
<keyword evidence="5 6" id="KW-0238">DNA-binding</keyword>
<reference evidence="8 9" key="1">
    <citation type="submission" date="2021-05" db="EMBL/GenBank/DDBJ databases">
        <title>Genetic and Functional Diversity in Clade A Lucinid endosymbionts from the Bahamas.</title>
        <authorList>
            <person name="Giani N.M."/>
            <person name="Engel A.S."/>
            <person name="Campbell B.J."/>
        </authorList>
    </citation>
    <scope>NUCLEOTIDE SEQUENCE [LARGE SCALE GENOMIC DNA]</scope>
    <source>
        <strain evidence="8">LUC16012Gg_MoonRockCtena</strain>
    </source>
</reference>
<evidence type="ECO:0000259" key="7">
    <source>
        <dbReference type="Pfam" id="PF02463"/>
    </source>
</evidence>
<comment type="function">
    <text evidence="6">The RecF protein is involved in DNA metabolism; it is required for DNA replication and normal SOS inducibility. RecF binds preferentially to single-stranded, linear DNA. It also seems to bind ATP.</text>
</comment>
<keyword evidence="3 6" id="KW-0547">Nucleotide-binding</keyword>
<dbReference type="InterPro" id="IPR003395">
    <property type="entry name" value="RecF/RecN/SMC_N"/>
</dbReference>
<evidence type="ECO:0000256" key="4">
    <source>
        <dbReference type="ARBA" id="ARBA00022840"/>
    </source>
</evidence>
<keyword evidence="6" id="KW-0227">DNA damage</keyword>
<comment type="subcellular location">
    <subcellularLocation>
        <location evidence="6">Cytoplasm</location>
    </subcellularLocation>
</comment>
<dbReference type="GO" id="GO:0006260">
    <property type="term" value="P:DNA replication"/>
    <property type="evidence" value="ECO:0007669"/>
    <property type="project" value="UniProtKB-UniRule"/>
</dbReference>
<dbReference type="SUPFAM" id="SSF52540">
    <property type="entry name" value="P-loop containing nucleoside triphosphate hydrolases"/>
    <property type="match status" value="1"/>
</dbReference>
<dbReference type="Gene3D" id="1.20.1050.90">
    <property type="entry name" value="RecF/RecN/SMC, N-terminal domain"/>
    <property type="match status" value="1"/>
</dbReference>
<dbReference type="EMBL" id="JAHHGM010000009">
    <property type="protein sequence ID" value="MBT2989611.1"/>
    <property type="molecule type" value="Genomic_DNA"/>
</dbReference>
<feature type="domain" description="RecF/RecN/SMC N-terminal" evidence="7">
    <location>
        <begin position="2"/>
        <end position="353"/>
    </location>
</feature>
<dbReference type="GO" id="GO:0009432">
    <property type="term" value="P:SOS response"/>
    <property type="evidence" value="ECO:0007669"/>
    <property type="project" value="UniProtKB-UniRule"/>
</dbReference>
<proteinExistence type="inferred from homology"/>
<keyword evidence="6" id="KW-0234">DNA repair</keyword>
<evidence type="ECO:0000256" key="3">
    <source>
        <dbReference type="ARBA" id="ARBA00022741"/>
    </source>
</evidence>
<evidence type="ECO:0000256" key="5">
    <source>
        <dbReference type="ARBA" id="ARBA00023125"/>
    </source>
</evidence>
<evidence type="ECO:0000256" key="6">
    <source>
        <dbReference type="HAMAP-Rule" id="MF_00365"/>
    </source>
</evidence>
<evidence type="ECO:0000256" key="1">
    <source>
        <dbReference type="ARBA" id="ARBA00022490"/>
    </source>
</evidence>
<dbReference type="PANTHER" id="PTHR32182">
    <property type="entry name" value="DNA REPLICATION AND REPAIR PROTEIN RECF"/>
    <property type="match status" value="1"/>
</dbReference>
<gene>
    <name evidence="6 8" type="primary">recF</name>
    <name evidence="8" type="ORF">KME65_11660</name>
</gene>
<dbReference type="Proteomes" id="UP000770889">
    <property type="component" value="Unassembled WGS sequence"/>
</dbReference>
<dbReference type="AlphaFoldDB" id="A0A944QVP8"/>
<dbReference type="PANTHER" id="PTHR32182:SF0">
    <property type="entry name" value="DNA REPLICATION AND REPAIR PROTEIN RECF"/>
    <property type="match status" value="1"/>
</dbReference>
<dbReference type="InterPro" id="IPR027417">
    <property type="entry name" value="P-loop_NTPase"/>
</dbReference>
<keyword evidence="6" id="KW-0742">SOS response</keyword>